<proteinExistence type="predicted"/>
<dbReference type="Proteomes" id="UP001172673">
    <property type="component" value="Unassembled WGS sequence"/>
</dbReference>
<feature type="compositionally biased region" description="Polar residues" evidence="1">
    <location>
        <begin position="723"/>
        <end position="735"/>
    </location>
</feature>
<feature type="compositionally biased region" description="Polar residues" evidence="1">
    <location>
        <begin position="752"/>
        <end position="761"/>
    </location>
</feature>
<organism evidence="3 4">
    <name type="scientific">Cladophialophora chaetospira</name>
    <dbReference type="NCBI Taxonomy" id="386627"/>
    <lineage>
        <taxon>Eukaryota</taxon>
        <taxon>Fungi</taxon>
        <taxon>Dikarya</taxon>
        <taxon>Ascomycota</taxon>
        <taxon>Pezizomycotina</taxon>
        <taxon>Eurotiomycetes</taxon>
        <taxon>Chaetothyriomycetidae</taxon>
        <taxon>Chaetothyriales</taxon>
        <taxon>Herpotrichiellaceae</taxon>
        <taxon>Cladophialophora</taxon>
    </lineage>
</organism>
<feature type="compositionally biased region" description="Polar residues" evidence="1">
    <location>
        <begin position="691"/>
        <end position="711"/>
    </location>
</feature>
<evidence type="ECO:0000313" key="4">
    <source>
        <dbReference type="Proteomes" id="UP001172673"/>
    </source>
</evidence>
<keyword evidence="4" id="KW-1185">Reference proteome</keyword>
<evidence type="ECO:0000256" key="2">
    <source>
        <dbReference type="SAM" id="Phobius"/>
    </source>
</evidence>
<keyword evidence="2" id="KW-1133">Transmembrane helix</keyword>
<evidence type="ECO:0000256" key="1">
    <source>
        <dbReference type="SAM" id="MobiDB-lite"/>
    </source>
</evidence>
<feature type="transmembrane region" description="Helical" evidence="2">
    <location>
        <begin position="570"/>
        <end position="593"/>
    </location>
</feature>
<name>A0AA38WWN8_9EURO</name>
<keyword evidence="2" id="KW-0812">Transmembrane</keyword>
<reference evidence="3" key="1">
    <citation type="submission" date="2022-10" db="EMBL/GenBank/DDBJ databases">
        <title>Culturing micro-colonial fungi from biological soil crusts in the Mojave desert and describing Neophaeococcomyces mojavensis, and introducing the new genera and species Taxawa tesnikishii.</title>
        <authorList>
            <person name="Kurbessoian T."/>
            <person name="Stajich J.E."/>
        </authorList>
    </citation>
    <scope>NUCLEOTIDE SEQUENCE</scope>
    <source>
        <strain evidence="3">TK_41</strain>
    </source>
</reference>
<sequence length="788" mass="84246">MASQEPVTSPAEHGDESRNKRGVNESVDEHGGRPAASQPSGDSSNVLPNALSAYDIGGSHRDIFWALTCVSLPMLLVTGIFIGLVYANRVSNSADSAENPLATDLPNDSAAYYVNYSAPRLITVSSWASTVASFTATFLMVLISYPVAKNYLRDSKAGSAESLPTVYQLRLIIGVLGGGIGALWSWLQYCSWRKRSKQSRVLWLPALSLLGATILNFAILAVDTWLHVTTSTVGFDAISRVSRPTLSYGRGLLGECYNRTWDSYEVCTGSATAGGYQFPSLSEATMTLTNFSTNNAVLPSSHSNKHFAYLTAAQRDTNVDYLANTFAASTECTPASKICSLQVDQGCNSGGGCVGANLQAGMPYDCGPALYGDLMFNTGTPFNSGETNGTSATSNSSTGFFFQVFEKPSFLDPLGQSFGYKNISNPFYSALGGRVGASNALGADPEAVYNGMTGDWGFIFSCKSTFYDMKYKVINGTVMVESYTPSNNTLPTNAVWTFGNYFAYTQNALQSAFISGAQQANTSQDFANFLGQRSSETLLSMAVGATAESSNLAEQTRERLLVTRLPKAPFFTLLGLNLLYALLGILLAVLALASQPRTTRNVQARLSIGGLVAALLEPHLPEHALASQKRNSGAEGAFAEYYNDDKHTDEGKVLVNPGADNAAFEKIFFDTVSANGHVPAENGNRLPNHDAQGSLTEVQSETVMASSQESHASSREQPERSNSRMPTLNSPSQAAPNHLSEERDSETSTSSPQAPNTTTDIRPNHDAPAQSRHGEVSTVQATTDDGIS</sequence>
<feature type="transmembrane region" description="Helical" evidence="2">
    <location>
        <begin position="127"/>
        <end position="147"/>
    </location>
</feature>
<gene>
    <name evidence="3" type="ORF">H2200_013057</name>
</gene>
<comment type="caution">
    <text evidence="3">The sequence shown here is derived from an EMBL/GenBank/DDBJ whole genome shotgun (WGS) entry which is preliminary data.</text>
</comment>
<accession>A0AA38WWN8</accession>
<feature type="transmembrane region" description="Helical" evidence="2">
    <location>
        <begin position="201"/>
        <end position="222"/>
    </location>
</feature>
<keyword evidence="2" id="KW-0472">Membrane</keyword>
<feature type="compositionally biased region" description="Basic and acidic residues" evidence="1">
    <location>
        <begin position="12"/>
        <end position="32"/>
    </location>
</feature>
<dbReference type="EMBL" id="JAPDRK010000026">
    <property type="protein sequence ID" value="KAJ9602514.1"/>
    <property type="molecule type" value="Genomic_DNA"/>
</dbReference>
<evidence type="ECO:0000313" key="3">
    <source>
        <dbReference type="EMBL" id="KAJ9602514.1"/>
    </source>
</evidence>
<feature type="compositionally biased region" description="Basic and acidic residues" evidence="1">
    <location>
        <begin position="712"/>
        <end position="722"/>
    </location>
</feature>
<feature type="region of interest" description="Disordered" evidence="1">
    <location>
        <begin position="679"/>
        <end position="788"/>
    </location>
</feature>
<protein>
    <submittedName>
        <fullName evidence="3">Uncharacterized protein</fullName>
    </submittedName>
</protein>
<feature type="compositionally biased region" description="Polar residues" evidence="1">
    <location>
        <begin position="777"/>
        <end position="788"/>
    </location>
</feature>
<feature type="transmembrane region" description="Helical" evidence="2">
    <location>
        <begin position="63"/>
        <end position="87"/>
    </location>
</feature>
<dbReference type="AlphaFoldDB" id="A0AA38WWN8"/>
<feature type="region of interest" description="Disordered" evidence="1">
    <location>
        <begin position="1"/>
        <end position="44"/>
    </location>
</feature>
<feature type="transmembrane region" description="Helical" evidence="2">
    <location>
        <begin position="167"/>
        <end position="189"/>
    </location>
</feature>